<dbReference type="AlphaFoldDB" id="A0A836GV78"/>
<protein>
    <submittedName>
        <fullName evidence="2">Uncharacterized protein</fullName>
    </submittedName>
</protein>
<dbReference type="RefSeq" id="XP_067179729.1">
    <property type="nucleotide sequence ID" value="XM_067323094.1"/>
</dbReference>
<dbReference type="OrthoDB" id="245811at2759"/>
<reference evidence="3" key="1">
    <citation type="journal article" date="2021" name="Microbiol. Resour. Announc.">
        <title>LGAAP: Leishmaniinae Genome Assembly and Annotation Pipeline.</title>
        <authorList>
            <person name="Almutairi H."/>
            <person name="Urbaniak M.D."/>
            <person name="Bates M.D."/>
            <person name="Jariyapan N."/>
            <person name="Kwakye-Nuako G."/>
            <person name="Thomaz-Soccol V."/>
            <person name="Al-Salem W.S."/>
            <person name="Dillon R.J."/>
            <person name="Bates P.A."/>
            <person name="Gatherer D."/>
        </authorList>
    </citation>
    <scope>NUCLEOTIDE SEQUENCE [LARGE SCALE GENOMIC DNA]</scope>
</reference>
<organism evidence="2 3">
    <name type="scientific">Leishmania martiniquensis</name>
    <dbReference type="NCBI Taxonomy" id="1580590"/>
    <lineage>
        <taxon>Eukaryota</taxon>
        <taxon>Discoba</taxon>
        <taxon>Euglenozoa</taxon>
        <taxon>Kinetoplastea</taxon>
        <taxon>Metakinetoplastina</taxon>
        <taxon>Trypanosomatida</taxon>
        <taxon>Trypanosomatidae</taxon>
        <taxon>Leishmaniinae</taxon>
        <taxon>Leishmania</taxon>
    </lineage>
</organism>
<dbReference type="KEGG" id="lmat:92515606"/>
<evidence type="ECO:0000313" key="2">
    <source>
        <dbReference type="EMBL" id="KAG5481936.1"/>
    </source>
</evidence>
<reference evidence="3" key="2">
    <citation type="journal article" date="2021" name="Sci. Data">
        <title>Chromosome-scale genome sequencing, assembly and annotation of six genomes from subfamily Leishmaniinae.</title>
        <authorList>
            <person name="Almutairi H."/>
            <person name="Urbaniak M.D."/>
            <person name="Bates M.D."/>
            <person name="Jariyapan N."/>
            <person name="Kwakye-Nuako G."/>
            <person name="Thomaz Soccol V."/>
            <person name="Al-Salem W.S."/>
            <person name="Dillon R.J."/>
            <person name="Bates P.A."/>
            <person name="Gatherer D."/>
        </authorList>
    </citation>
    <scope>NUCLEOTIDE SEQUENCE [LARGE SCALE GENOMIC DNA]</scope>
</reference>
<comment type="caution">
    <text evidence="2">The sequence shown here is derived from an EMBL/GenBank/DDBJ whole genome shotgun (WGS) entry which is preliminary data.</text>
</comment>
<dbReference type="GeneID" id="92515606"/>
<dbReference type="SMR" id="A0A836GV78"/>
<evidence type="ECO:0000256" key="1">
    <source>
        <dbReference type="SAM" id="MobiDB-lite"/>
    </source>
</evidence>
<gene>
    <name evidence="2" type="ORF">LSCM1_05646</name>
</gene>
<proteinExistence type="predicted"/>
<dbReference type="EMBL" id="JAFEUZ010000016">
    <property type="protein sequence ID" value="KAG5481936.1"/>
    <property type="molecule type" value="Genomic_DNA"/>
</dbReference>
<name>A0A836GV78_9TRYP</name>
<accession>A0A836GV78</accession>
<evidence type="ECO:0000313" key="3">
    <source>
        <dbReference type="Proteomes" id="UP000673552"/>
    </source>
</evidence>
<feature type="region of interest" description="Disordered" evidence="1">
    <location>
        <begin position="428"/>
        <end position="449"/>
    </location>
</feature>
<sequence>MRLRRTFLPRLCGGTSLLSASAALRDEARCIHRHYSPDRTHSQEIQDRQNTFRWSAHHVFRPHQHFTYDPTGWSRRLEQKVKKTRTLSLVERIKLSADHMAESARSVAALEKATGPHTSEAHRPVTPAAETDVPDYFFTSTDVSTPAHKAAAAVNSSPLSTEMPAVSLQELVEEVQRLQSLLYHPRFAGNASIKRRTHQYADLRAIMLHLYERVRDARLDETVTPDACAFSWFVLTRNLEPLLEGVASTRLQEECTASSEGSDEAVAIHDVSAALRTAVLQPMAKDGRLFNGATSGELSLEALIELLSIATTPFVRRCAESFAEDCPITSETLLQYVECISVAARQRAQDVAADGDAAGHTALQEWLDPPHLTAWAASLKRLHARGAPVLPAVPGLALQVEHAAEYVAQLLETVTRVTPIGHVTASLSRLRSRPHGATSPAPRDSAPKPVCLDVTAAPHGVQVPPTDSGDAGCILVAATATLHLAHCTAGADMVREESMRRIVSACLRMLAQTPNYDICPDEAVGWACEVLDSGYLMDTDDLHRSALGGGGTSREAGKGALRFLLFLSRLPYDSVMQRAALGKMALCLCRWPEPVYAASKEASEWRRLRGVVMRGALHVLQVADLEAGAAQLGSEKTMTWLETLAFGEYGGTIPMTLWRDAAVSLFPQLRFHVEGGAEAPYPSQPRADPSAWRCRREDAHALCILCARYVAQKKTGGSTPTNLHSLFTVRCIGACLSVLLSNAALPEELLRSADAWDGLCASLPEPVQVVATCMQAVVRRQVPSSKVLCF</sequence>
<keyword evidence="3" id="KW-1185">Reference proteome</keyword>
<dbReference type="Proteomes" id="UP000673552">
    <property type="component" value="Unassembled WGS sequence"/>
</dbReference>